<comment type="caution">
    <text evidence="1">The sequence shown here is derived from an EMBL/GenBank/DDBJ whole genome shotgun (WGS) entry which is preliminary data.</text>
</comment>
<dbReference type="AlphaFoldDB" id="A0A0L6Z704"/>
<dbReference type="Proteomes" id="UP000037043">
    <property type="component" value="Unassembled WGS sequence"/>
</dbReference>
<dbReference type="EMBL" id="LHUR01000036">
    <property type="protein sequence ID" value="KOA18742.1"/>
    <property type="molecule type" value="Genomic_DNA"/>
</dbReference>
<evidence type="ECO:0000313" key="1">
    <source>
        <dbReference type="EMBL" id="KOA18742.1"/>
    </source>
</evidence>
<accession>A0A0L6Z704</accession>
<proteinExistence type="predicted"/>
<reference evidence="2" key="1">
    <citation type="submission" date="2015-08" db="EMBL/GenBank/DDBJ databases">
        <title>Genome sequence of the strict anaerobe Clostridium homopropionicum LuHBu1 (DSM 5847T).</title>
        <authorList>
            <person name="Poehlein A."/>
            <person name="Beck M."/>
            <person name="Schiel-Bengelsdorf B."/>
            <person name="Bengelsdorf F.R."/>
            <person name="Daniel R."/>
            <person name="Duerre P."/>
        </authorList>
    </citation>
    <scope>NUCLEOTIDE SEQUENCE [LARGE SCALE GENOMIC DNA]</scope>
    <source>
        <strain evidence="2">DSM 5847</strain>
    </source>
</reference>
<protein>
    <submittedName>
        <fullName evidence="1">Uncharacterized protein</fullName>
    </submittedName>
</protein>
<evidence type="ECO:0000313" key="2">
    <source>
        <dbReference type="Proteomes" id="UP000037043"/>
    </source>
</evidence>
<name>A0A0L6Z704_9CLOT</name>
<dbReference type="RefSeq" id="WP_052222496.1">
    <property type="nucleotide sequence ID" value="NZ_LHUR01000036.1"/>
</dbReference>
<dbReference type="STRING" id="36844.SAMN04488501_110163"/>
<organism evidence="1 2">
    <name type="scientific">Clostridium homopropionicum DSM 5847</name>
    <dbReference type="NCBI Taxonomy" id="1121318"/>
    <lineage>
        <taxon>Bacteria</taxon>
        <taxon>Bacillati</taxon>
        <taxon>Bacillota</taxon>
        <taxon>Clostridia</taxon>
        <taxon>Eubacteriales</taxon>
        <taxon>Clostridiaceae</taxon>
        <taxon>Clostridium</taxon>
    </lineage>
</organism>
<gene>
    <name evidence="1" type="ORF">CLHOM_30260</name>
</gene>
<keyword evidence="2" id="KW-1185">Reference proteome</keyword>
<dbReference type="PATRIC" id="fig|1121318.3.peg.3039"/>
<sequence length="156" mass="17930">MENSTEIDNIPFLESDINIKSIDTDSPKESILAKDILTASETELINNLVNSNLALKPKLIINDYSKNRKVLSDVASELVKCDEFIMSVAFITSGGVTPLLETLKHLERKGVKGKILTTDYLNFSEPNWTVRNLSWYFHSCMGNWWMSWKFNRRNRI</sequence>